<feature type="region of interest" description="Disordered" evidence="1">
    <location>
        <begin position="1"/>
        <end position="30"/>
    </location>
</feature>
<proteinExistence type="predicted"/>
<organism evidence="2 3">
    <name type="scientific">Ilex paraguariensis</name>
    <name type="common">yerba mate</name>
    <dbReference type="NCBI Taxonomy" id="185542"/>
    <lineage>
        <taxon>Eukaryota</taxon>
        <taxon>Viridiplantae</taxon>
        <taxon>Streptophyta</taxon>
        <taxon>Embryophyta</taxon>
        <taxon>Tracheophyta</taxon>
        <taxon>Spermatophyta</taxon>
        <taxon>Magnoliopsida</taxon>
        <taxon>eudicotyledons</taxon>
        <taxon>Gunneridae</taxon>
        <taxon>Pentapetalae</taxon>
        <taxon>asterids</taxon>
        <taxon>campanulids</taxon>
        <taxon>Aquifoliales</taxon>
        <taxon>Aquifoliaceae</taxon>
        <taxon>Ilex</taxon>
    </lineage>
</organism>
<evidence type="ECO:0000256" key="1">
    <source>
        <dbReference type="SAM" id="MobiDB-lite"/>
    </source>
</evidence>
<dbReference type="AlphaFoldDB" id="A0ABC8R248"/>
<evidence type="ECO:0000313" key="3">
    <source>
        <dbReference type="Proteomes" id="UP001642360"/>
    </source>
</evidence>
<accession>A0ABC8R248</accession>
<dbReference type="Proteomes" id="UP001642360">
    <property type="component" value="Unassembled WGS sequence"/>
</dbReference>
<dbReference type="EMBL" id="CAUOFW020000932">
    <property type="protein sequence ID" value="CAK9139071.1"/>
    <property type="molecule type" value="Genomic_DNA"/>
</dbReference>
<gene>
    <name evidence="2" type="ORF">ILEXP_LOCUS6426</name>
</gene>
<sequence>MAKDLAEDADIAQELTSAPAPQTVVPDPIDVTPTTIPTSTPTPTIDSAPLVPQANILAVSTEVPPPNNDDTLSASIDDLFADVGGNIGGEVDGPPPASQT</sequence>
<keyword evidence="3" id="KW-1185">Reference proteome</keyword>
<reference evidence="2 3" key="1">
    <citation type="submission" date="2024-02" db="EMBL/GenBank/DDBJ databases">
        <authorList>
            <person name="Vignale AGUSTIN F."/>
            <person name="Sosa J E."/>
            <person name="Modenutti C."/>
        </authorList>
    </citation>
    <scope>NUCLEOTIDE SEQUENCE [LARGE SCALE GENOMIC DNA]</scope>
</reference>
<comment type="caution">
    <text evidence="2">The sequence shown here is derived from an EMBL/GenBank/DDBJ whole genome shotgun (WGS) entry which is preliminary data.</text>
</comment>
<name>A0ABC8R248_9AQUA</name>
<protein>
    <submittedName>
        <fullName evidence="2">Uncharacterized protein</fullName>
    </submittedName>
</protein>
<evidence type="ECO:0000313" key="2">
    <source>
        <dbReference type="EMBL" id="CAK9139071.1"/>
    </source>
</evidence>